<keyword evidence="3" id="KW-0812">Transmembrane</keyword>
<evidence type="ECO:0000256" key="2">
    <source>
        <dbReference type="ARBA" id="ARBA00009596"/>
    </source>
</evidence>
<evidence type="ECO:0000256" key="4">
    <source>
        <dbReference type="ARBA" id="ARBA00022780"/>
    </source>
</evidence>
<evidence type="ECO:0000256" key="1">
    <source>
        <dbReference type="ARBA" id="ARBA00004478"/>
    </source>
</evidence>
<dbReference type="GO" id="GO:0009706">
    <property type="term" value="C:chloroplast inner membrane"/>
    <property type="evidence" value="ECO:0007669"/>
    <property type="project" value="UniProtKB-SubCell"/>
</dbReference>
<evidence type="ECO:0000256" key="5">
    <source>
        <dbReference type="ARBA" id="ARBA00022989"/>
    </source>
</evidence>
<comment type="similarity">
    <text evidence="2 7">Belongs to the Tic20 family.</text>
</comment>
<evidence type="ECO:0000256" key="7">
    <source>
        <dbReference type="RuleBase" id="RU367003"/>
    </source>
</evidence>
<protein>
    <recommendedName>
        <fullName evidence="7">Protein TIC 20</fullName>
    </recommendedName>
</protein>
<proteinExistence type="inferred from homology"/>
<keyword evidence="6" id="KW-0472">Membrane</keyword>
<evidence type="ECO:0000256" key="3">
    <source>
        <dbReference type="ARBA" id="ARBA00022692"/>
    </source>
</evidence>
<dbReference type="PANTHER" id="PTHR33510">
    <property type="entry name" value="PROTEIN TIC 20-II, CHLOROPLASTIC"/>
    <property type="match status" value="1"/>
</dbReference>
<dbReference type="AlphaFoldDB" id="A0A6P5FCC3"/>
<evidence type="ECO:0000313" key="9">
    <source>
        <dbReference type="RefSeq" id="XP_020091068.1"/>
    </source>
</evidence>
<keyword evidence="7" id="KW-0150">Chloroplast</keyword>
<dbReference type="Pfam" id="PF16166">
    <property type="entry name" value="TIC20"/>
    <property type="match status" value="1"/>
</dbReference>
<accession>A0A6P5FCC3</accession>
<keyword evidence="7" id="KW-0934">Plastid</keyword>
<dbReference type="RefSeq" id="XP_020091068.1">
    <property type="nucleotide sequence ID" value="XM_020235479.1"/>
</dbReference>
<keyword evidence="4" id="KW-1001">Plastid inner membrane</keyword>
<dbReference type="Proteomes" id="UP000515123">
    <property type="component" value="Linkage group 6"/>
</dbReference>
<dbReference type="InterPro" id="IPR005691">
    <property type="entry name" value="Tic20"/>
</dbReference>
<organism evidence="8 9">
    <name type="scientific">Ananas comosus</name>
    <name type="common">Pineapple</name>
    <name type="synonym">Ananas ananas</name>
    <dbReference type="NCBI Taxonomy" id="4615"/>
    <lineage>
        <taxon>Eukaryota</taxon>
        <taxon>Viridiplantae</taxon>
        <taxon>Streptophyta</taxon>
        <taxon>Embryophyta</taxon>
        <taxon>Tracheophyta</taxon>
        <taxon>Spermatophyta</taxon>
        <taxon>Magnoliopsida</taxon>
        <taxon>Liliopsida</taxon>
        <taxon>Poales</taxon>
        <taxon>Bromeliaceae</taxon>
        <taxon>Bromelioideae</taxon>
        <taxon>Ananas</taxon>
    </lineage>
</organism>
<dbReference type="PANTHER" id="PTHR33510:SF11">
    <property type="entry name" value="PROTEIN TIC 20-V, CHLOROPLASTIC"/>
    <property type="match status" value="1"/>
</dbReference>
<keyword evidence="5" id="KW-1133">Transmembrane helix</keyword>
<reference evidence="9" key="2">
    <citation type="submission" date="2025-08" db="UniProtKB">
        <authorList>
            <consortium name="RefSeq"/>
        </authorList>
    </citation>
    <scope>IDENTIFICATION</scope>
    <source>
        <tissue evidence="9">Leaf</tissue>
    </source>
</reference>
<evidence type="ECO:0000256" key="6">
    <source>
        <dbReference type="ARBA" id="ARBA00023136"/>
    </source>
</evidence>
<sequence>MASSFLLSFAPRPPLSLSSPPKPYLLRHHQHHHLPTLPLLLRLEERRRRPSSAAAAKNGDSADPPDRVLSAACYLYPFLDGVQYGRFVLAQFPFFQTLIQPLVPAIRLFRSSPVTPFLLFLTLYFAVVRNPSRFSRYVRFNTMQAIVLDVLLIFPDLLERSFAPSDGVGYEILQSVDSTVFFFLLVSLVYGSTACLLGEIPRLPLVADAADRQVL</sequence>
<dbReference type="GeneID" id="109712052"/>
<gene>
    <name evidence="9" type="primary">LOC109712052</name>
</gene>
<evidence type="ECO:0000313" key="8">
    <source>
        <dbReference type="Proteomes" id="UP000515123"/>
    </source>
</evidence>
<dbReference type="OrthoDB" id="414558at2759"/>
<name>A0A6P5FCC3_ANACO</name>
<comment type="function">
    <text evidence="7">Involved in protein precursor import into chloroplasts.</text>
</comment>
<reference evidence="8" key="1">
    <citation type="journal article" date="2015" name="Nat. Genet.">
        <title>The pineapple genome and the evolution of CAM photosynthesis.</title>
        <authorList>
            <person name="Ming R."/>
            <person name="VanBuren R."/>
            <person name="Wai C.M."/>
            <person name="Tang H."/>
            <person name="Schatz M.C."/>
            <person name="Bowers J.E."/>
            <person name="Lyons E."/>
            <person name="Wang M.L."/>
            <person name="Chen J."/>
            <person name="Biggers E."/>
            <person name="Zhang J."/>
            <person name="Huang L."/>
            <person name="Zhang L."/>
            <person name="Miao W."/>
            <person name="Zhang J."/>
            <person name="Ye Z."/>
            <person name="Miao C."/>
            <person name="Lin Z."/>
            <person name="Wang H."/>
            <person name="Zhou H."/>
            <person name="Yim W.C."/>
            <person name="Priest H.D."/>
            <person name="Zheng C."/>
            <person name="Woodhouse M."/>
            <person name="Edger P.P."/>
            <person name="Guyot R."/>
            <person name="Guo H.B."/>
            <person name="Guo H."/>
            <person name="Zheng G."/>
            <person name="Singh R."/>
            <person name="Sharma A."/>
            <person name="Min X."/>
            <person name="Zheng Y."/>
            <person name="Lee H."/>
            <person name="Gurtowski J."/>
            <person name="Sedlazeck F.J."/>
            <person name="Harkess A."/>
            <person name="McKain M.R."/>
            <person name="Liao Z."/>
            <person name="Fang J."/>
            <person name="Liu J."/>
            <person name="Zhang X."/>
            <person name="Zhang Q."/>
            <person name="Hu W."/>
            <person name="Qin Y."/>
            <person name="Wang K."/>
            <person name="Chen L.Y."/>
            <person name="Shirley N."/>
            <person name="Lin Y.R."/>
            <person name="Liu L.Y."/>
            <person name="Hernandez A.G."/>
            <person name="Wright C.L."/>
            <person name="Bulone V."/>
            <person name="Tuskan G.A."/>
            <person name="Heath K."/>
            <person name="Zee F."/>
            <person name="Moore P.H."/>
            <person name="Sunkar R."/>
            <person name="Leebens-Mack J.H."/>
            <person name="Mockler T."/>
            <person name="Bennetzen J.L."/>
            <person name="Freeling M."/>
            <person name="Sankoff D."/>
            <person name="Paterson A.H."/>
            <person name="Zhu X."/>
            <person name="Yang X."/>
            <person name="Smith J.A."/>
            <person name="Cushman J.C."/>
            <person name="Paull R.E."/>
            <person name="Yu Q."/>
        </authorList>
    </citation>
    <scope>NUCLEOTIDE SEQUENCE [LARGE SCALE GENOMIC DNA]</scope>
    <source>
        <strain evidence="8">cv. F153</strain>
    </source>
</reference>
<comment type="subcellular location">
    <subcellularLocation>
        <location evidence="1">Plastid</location>
        <location evidence="1">Chloroplast inner membrane</location>
        <topology evidence="1">Multi-pass membrane protein</topology>
    </subcellularLocation>
    <subcellularLocation>
        <location evidence="7">Plastid</location>
        <location evidence="7">Chloroplast membrane</location>
        <topology evidence="7">Multi-pass membrane protein</topology>
    </subcellularLocation>
</comment>
<keyword evidence="8" id="KW-1185">Reference proteome</keyword>